<evidence type="ECO:0000313" key="3">
    <source>
        <dbReference type="Proteomes" id="UP001295444"/>
    </source>
</evidence>
<dbReference type="AlphaFoldDB" id="A0AAD1S587"/>
<feature type="compositionally biased region" description="Basic residues" evidence="1">
    <location>
        <begin position="182"/>
        <end position="197"/>
    </location>
</feature>
<feature type="region of interest" description="Disordered" evidence="1">
    <location>
        <begin position="73"/>
        <end position="108"/>
    </location>
</feature>
<keyword evidence="3" id="KW-1185">Reference proteome</keyword>
<feature type="compositionally biased region" description="Polar residues" evidence="1">
    <location>
        <begin position="145"/>
        <end position="159"/>
    </location>
</feature>
<evidence type="ECO:0000313" key="2">
    <source>
        <dbReference type="EMBL" id="CAH2292883.1"/>
    </source>
</evidence>
<evidence type="ECO:0000256" key="1">
    <source>
        <dbReference type="SAM" id="MobiDB-lite"/>
    </source>
</evidence>
<name>A0AAD1S587_PELCU</name>
<reference evidence="2" key="1">
    <citation type="submission" date="2022-03" db="EMBL/GenBank/DDBJ databases">
        <authorList>
            <person name="Alioto T."/>
            <person name="Alioto T."/>
            <person name="Gomez Garrido J."/>
        </authorList>
    </citation>
    <scope>NUCLEOTIDE SEQUENCE</scope>
</reference>
<accession>A0AAD1S587</accession>
<protein>
    <submittedName>
        <fullName evidence="2">Uncharacterized protein</fullName>
    </submittedName>
</protein>
<dbReference type="Proteomes" id="UP001295444">
    <property type="component" value="Chromosome 05"/>
</dbReference>
<feature type="region of interest" description="Disordered" evidence="1">
    <location>
        <begin position="1"/>
        <end position="25"/>
    </location>
</feature>
<feature type="compositionally biased region" description="Basic residues" evidence="1">
    <location>
        <begin position="79"/>
        <end position="107"/>
    </location>
</feature>
<sequence length="205" mass="22971">MAAADRASEPPHVQPLSAQPASEHTQEDRIAAAFDLFWTWWQAILAQNQAATRLPVTSPSSMPALKCIAMPPTNTKQQRATRARFKDRRTSTRHHKPGSRLARRATKRGPPLYILKWRTRGAYTQPTPSEAKKAYQHLTHVQRYTAANSTPKGYASTSRGHTKTHTHQTTGSGEAATPPSIHPHHPRHSRRTGRQRRSPSNLHDP</sequence>
<proteinExistence type="predicted"/>
<dbReference type="EMBL" id="OW240916">
    <property type="protein sequence ID" value="CAH2292883.1"/>
    <property type="molecule type" value="Genomic_DNA"/>
</dbReference>
<gene>
    <name evidence="2" type="ORF">PECUL_23A042310</name>
</gene>
<organism evidence="2 3">
    <name type="scientific">Pelobates cultripes</name>
    <name type="common">Western spadefoot toad</name>
    <dbReference type="NCBI Taxonomy" id="61616"/>
    <lineage>
        <taxon>Eukaryota</taxon>
        <taxon>Metazoa</taxon>
        <taxon>Chordata</taxon>
        <taxon>Craniata</taxon>
        <taxon>Vertebrata</taxon>
        <taxon>Euteleostomi</taxon>
        <taxon>Amphibia</taxon>
        <taxon>Batrachia</taxon>
        <taxon>Anura</taxon>
        <taxon>Pelobatoidea</taxon>
        <taxon>Pelobatidae</taxon>
        <taxon>Pelobates</taxon>
    </lineage>
</organism>
<feature type="region of interest" description="Disordered" evidence="1">
    <location>
        <begin position="144"/>
        <end position="205"/>
    </location>
</feature>